<dbReference type="EMBL" id="CAFBNE010000115">
    <property type="protein sequence ID" value="CAB4965814.1"/>
    <property type="molecule type" value="Genomic_DNA"/>
</dbReference>
<reference evidence="3" key="1">
    <citation type="submission" date="2020-05" db="EMBL/GenBank/DDBJ databases">
        <authorList>
            <person name="Chiriac C."/>
            <person name="Salcher M."/>
            <person name="Ghai R."/>
            <person name="Kavagutti S V."/>
        </authorList>
    </citation>
    <scope>NUCLEOTIDE SEQUENCE</scope>
</reference>
<keyword evidence="1" id="KW-0413">Isomerase</keyword>
<dbReference type="Gene3D" id="3.20.20.150">
    <property type="entry name" value="Divalent-metal-dependent TIM barrel enzymes"/>
    <property type="match status" value="1"/>
</dbReference>
<dbReference type="SUPFAM" id="SSF51658">
    <property type="entry name" value="Xylose isomerase-like"/>
    <property type="match status" value="1"/>
</dbReference>
<dbReference type="InterPro" id="IPR013022">
    <property type="entry name" value="Xyl_isomerase-like_TIM-brl"/>
</dbReference>
<evidence type="ECO:0000256" key="1">
    <source>
        <dbReference type="ARBA" id="ARBA00023235"/>
    </source>
</evidence>
<dbReference type="InterPro" id="IPR050417">
    <property type="entry name" value="Sugar_Epim/Isomerase"/>
</dbReference>
<name>A0A6J7LJA0_9ZZZZ</name>
<feature type="domain" description="Xylose isomerase-like TIM barrel" evidence="2">
    <location>
        <begin position="24"/>
        <end position="261"/>
    </location>
</feature>
<organism evidence="3">
    <name type="scientific">freshwater metagenome</name>
    <dbReference type="NCBI Taxonomy" id="449393"/>
    <lineage>
        <taxon>unclassified sequences</taxon>
        <taxon>metagenomes</taxon>
        <taxon>ecological metagenomes</taxon>
    </lineage>
</organism>
<dbReference type="GO" id="GO:0019852">
    <property type="term" value="P:L-ascorbic acid metabolic process"/>
    <property type="evidence" value="ECO:0007669"/>
    <property type="project" value="TreeGrafter"/>
</dbReference>
<evidence type="ECO:0000313" key="3">
    <source>
        <dbReference type="EMBL" id="CAB4965814.1"/>
    </source>
</evidence>
<dbReference type="InterPro" id="IPR036237">
    <property type="entry name" value="Xyl_isomerase-like_sf"/>
</dbReference>
<gene>
    <name evidence="3" type="ORF">UFOPK3772_02714</name>
</gene>
<dbReference type="PANTHER" id="PTHR43489:SF1">
    <property type="entry name" value="L-RIBULOSE-5-PHOSPHATE 3-EPIMERASE SGBU-RELATED"/>
    <property type="match status" value="1"/>
</dbReference>
<evidence type="ECO:0000259" key="2">
    <source>
        <dbReference type="Pfam" id="PF01261"/>
    </source>
</evidence>
<proteinExistence type="predicted"/>
<dbReference type="Pfam" id="PF01261">
    <property type="entry name" value="AP_endonuc_2"/>
    <property type="match status" value="1"/>
</dbReference>
<protein>
    <submittedName>
        <fullName evidence="3">Unannotated protein</fullName>
    </submittedName>
</protein>
<sequence length="269" mass="29047">MRLSISNLAWPEASVAATAPQLTAAGLNGLEVAPTAVWPDAPRVPAREVKEYAREWQDHGLSVSGIQSLMFGHPQFQLFDRETWPEMLEHLTAMIRLGEALGTHTAVFGSPKNRVKGNLADHEANLICAEFMHLLIPVLMDCEIVLTLEPNAPAYGADYLTHYVDTVVVADLVASSWVQPQVDTGCLSMVGDDPAGAIRARTPAHVHISSPNLAAPPGPVDHDAVRQALIDANYEGWVVLEMLKSGSKPLDTAVESAAWLATTYRTEGT</sequence>
<accession>A0A6J7LJA0</accession>
<dbReference type="PANTHER" id="PTHR43489">
    <property type="entry name" value="ISOMERASE"/>
    <property type="match status" value="1"/>
</dbReference>
<dbReference type="GO" id="GO:0034015">
    <property type="term" value="F:L-ribulose-5-phosphate 3-epimerase activity"/>
    <property type="evidence" value="ECO:0007669"/>
    <property type="project" value="TreeGrafter"/>
</dbReference>
<dbReference type="AlphaFoldDB" id="A0A6J7LJA0"/>